<sequence length="192" mass="20481">MMGWSAAAVTRGREAVEEQDERGAPRAIFTPGQKDGMAEVSRTRSAEVGAVATSMDWASLLGHASDGCSQPLHALPQLLARGVIAGLAVSSNTTQQPHRWPWAAMPIAAKGRLVRVTAAEIGTHTFLHSIVPPTLLQQGTIATANISRPHMQTTSFIKSSITFSAQPQNRLSARNSADNQGPSDISKHDRNL</sequence>
<dbReference type="RefSeq" id="XP_007711165.1">
    <property type="nucleotide sequence ID" value="XM_007712975.1"/>
</dbReference>
<name>W6YG88_COCC2</name>
<evidence type="ECO:0000313" key="2">
    <source>
        <dbReference type="EMBL" id="EUC34504.1"/>
    </source>
</evidence>
<evidence type="ECO:0000256" key="1">
    <source>
        <dbReference type="SAM" id="MobiDB-lite"/>
    </source>
</evidence>
<accession>W6YG88</accession>
<keyword evidence="3" id="KW-1185">Reference proteome</keyword>
<protein>
    <submittedName>
        <fullName evidence="2">Uncharacterized protein</fullName>
    </submittedName>
</protein>
<organism evidence="2 3">
    <name type="scientific">Cochliobolus carbonum (strain 26-R-13)</name>
    <name type="common">Maize leaf spot fungus</name>
    <name type="synonym">Bipolaris zeicola</name>
    <dbReference type="NCBI Taxonomy" id="930089"/>
    <lineage>
        <taxon>Eukaryota</taxon>
        <taxon>Fungi</taxon>
        <taxon>Dikarya</taxon>
        <taxon>Ascomycota</taxon>
        <taxon>Pezizomycotina</taxon>
        <taxon>Dothideomycetes</taxon>
        <taxon>Pleosporomycetidae</taxon>
        <taxon>Pleosporales</taxon>
        <taxon>Pleosporineae</taxon>
        <taxon>Pleosporaceae</taxon>
        <taxon>Bipolaris</taxon>
    </lineage>
</organism>
<feature type="region of interest" description="Disordered" evidence="1">
    <location>
        <begin position="1"/>
        <end position="38"/>
    </location>
</feature>
<feature type="region of interest" description="Disordered" evidence="1">
    <location>
        <begin position="167"/>
        <end position="192"/>
    </location>
</feature>
<dbReference type="AlphaFoldDB" id="W6YG88"/>
<proteinExistence type="predicted"/>
<dbReference type="EMBL" id="KI964590">
    <property type="protein sequence ID" value="EUC34504.1"/>
    <property type="molecule type" value="Genomic_DNA"/>
</dbReference>
<evidence type="ECO:0000313" key="3">
    <source>
        <dbReference type="Proteomes" id="UP000053841"/>
    </source>
</evidence>
<dbReference type="KEGG" id="bze:COCCADRAFT_4130"/>
<reference evidence="2 3" key="1">
    <citation type="journal article" date="2013" name="PLoS Genet.">
        <title>Comparative genome structure, secondary metabolite, and effector coding capacity across Cochliobolus pathogens.</title>
        <authorList>
            <person name="Condon B.J."/>
            <person name="Leng Y."/>
            <person name="Wu D."/>
            <person name="Bushley K.E."/>
            <person name="Ohm R.A."/>
            <person name="Otillar R."/>
            <person name="Martin J."/>
            <person name="Schackwitz W."/>
            <person name="Grimwood J."/>
            <person name="MohdZainudin N."/>
            <person name="Xue C."/>
            <person name="Wang R."/>
            <person name="Manning V.A."/>
            <person name="Dhillon B."/>
            <person name="Tu Z.J."/>
            <person name="Steffenson B.J."/>
            <person name="Salamov A."/>
            <person name="Sun H."/>
            <person name="Lowry S."/>
            <person name="LaButti K."/>
            <person name="Han J."/>
            <person name="Copeland A."/>
            <person name="Lindquist E."/>
            <person name="Barry K."/>
            <person name="Schmutz J."/>
            <person name="Baker S.E."/>
            <person name="Ciuffetti L.M."/>
            <person name="Grigoriev I.V."/>
            <person name="Zhong S."/>
            <person name="Turgeon B.G."/>
        </authorList>
    </citation>
    <scope>NUCLEOTIDE SEQUENCE [LARGE SCALE GENOMIC DNA]</scope>
    <source>
        <strain evidence="2 3">26-R-13</strain>
    </source>
</reference>
<feature type="compositionally biased region" description="Basic and acidic residues" evidence="1">
    <location>
        <begin position="11"/>
        <end position="24"/>
    </location>
</feature>
<gene>
    <name evidence="2" type="ORF">COCCADRAFT_4130</name>
</gene>
<feature type="compositionally biased region" description="Polar residues" evidence="1">
    <location>
        <begin position="167"/>
        <end position="183"/>
    </location>
</feature>
<dbReference type="Proteomes" id="UP000053841">
    <property type="component" value="Unassembled WGS sequence"/>
</dbReference>
<dbReference type="GeneID" id="19149438"/>
<dbReference type="HOGENOM" id="CLU_1414937_0_0_1"/>